<organism evidence="2 3">
    <name type="scientific">Bionectria ochroleuca</name>
    <name type="common">Gliocladium roseum</name>
    <dbReference type="NCBI Taxonomy" id="29856"/>
    <lineage>
        <taxon>Eukaryota</taxon>
        <taxon>Fungi</taxon>
        <taxon>Dikarya</taxon>
        <taxon>Ascomycota</taxon>
        <taxon>Pezizomycotina</taxon>
        <taxon>Sordariomycetes</taxon>
        <taxon>Hypocreomycetidae</taxon>
        <taxon>Hypocreales</taxon>
        <taxon>Bionectriaceae</taxon>
        <taxon>Clonostachys</taxon>
    </lineage>
</organism>
<protein>
    <recommendedName>
        <fullName evidence="1">Heterokaryon incompatibility domain-containing protein</fullName>
    </recommendedName>
</protein>
<reference evidence="2 3" key="1">
    <citation type="submission" date="2019-06" db="EMBL/GenBank/DDBJ databases">
        <authorList>
            <person name="Broberg M."/>
        </authorList>
    </citation>
    <scope>NUCLEOTIDE SEQUENCE [LARGE SCALE GENOMIC DNA]</scope>
</reference>
<dbReference type="EMBL" id="CABFNS010000814">
    <property type="protein sequence ID" value="VUC30110.1"/>
    <property type="molecule type" value="Genomic_DNA"/>
</dbReference>
<evidence type="ECO:0000313" key="2">
    <source>
        <dbReference type="EMBL" id="VUC30110.1"/>
    </source>
</evidence>
<evidence type="ECO:0000313" key="3">
    <source>
        <dbReference type="Proteomes" id="UP000766486"/>
    </source>
</evidence>
<comment type="caution">
    <text evidence="2">The sequence shown here is derived from an EMBL/GenBank/DDBJ whole genome shotgun (WGS) entry which is preliminary data.</text>
</comment>
<gene>
    <name evidence="2" type="ORF">CLO192961_LOCUS278441</name>
</gene>
<dbReference type="PANTHER" id="PTHR24148">
    <property type="entry name" value="ANKYRIN REPEAT DOMAIN-CONTAINING PROTEIN 39 HOMOLOG-RELATED"/>
    <property type="match status" value="1"/>
</dbReference>
<sequence>MADLDFETLLLSSLLRQHAVVSIHKWLEYNKSRQLHLEEELNRLESIWVACLDLIIETFPEETRRSICSDDQYPNLVLPTAVEKAFPDNETLTEILLLTLEPTDDPSSPIRCNFSVTSLGPDCWPYDVLSYDRGVPMESKTILLGDEEVHVPASLQDPQGWQHGIDGLKAVYSNAQQVHMWLGDEMSGSEMAVGFVESCIIQAEPLNPDYVRELSKEEERLDILNALLSWMERPWWNHAGLMQELLCGCSVRLFWEGYSMTDSVKWDVLTRLPRDLRQAYLDDDPQEPSDLRAFPEMPYLVSTDSMGYFPSFNVFDRNGQVPDSLDELCCVIKRIFTGPNKAQGWIFALAKIGKFLGLFLTHAAVRTSKTGESSSLVQETMSHATVSSQETIDNLAIMECWLYILGKLGVSPKETDTILDAFQCQSNDQNANTLLKAYHGKTSPTQVLLLLPSDKSNSVLRGHTVSVDLNKLSALGIVDTALDNSGLMKETIYSPVDSSKAEIRIITIMHGWRGGPIQCHLSTVSLDDSPSYEALSYVWGDPSSPGHIFLNGRRFSVTRNLACALGFLRHPTQDRTMWIDALCINQDDTAERNSQVQLMSRIYRSAWQVVSWLSDQIQGGREASQLISDTKGCEFSVNWFRRKFSTSTPPRQRRGIAYICILLGISIEYWCRVWISQEVSLAHMGILQFGEYVIQYDDVRRFTEAYTTFITDDVFQLTCIHSARTYALLRDMLDNLTGSELQLNRAPLGTPLLRLLQLNRFKNATDARDKVYALIGLSDLRHSSHQGLRIDYSESRTIRDVYIGVVRAVVDETLSLDIICSTADPRLSKSNPEVTTKLSIPSWVPDWRNTAARMPLSFKDPVGAAGGSPASVGFSAAGEILNAAGFRVGTVGRVGETMPEYEMVDSPTRLSEIWNISRSWYELAKGLRIDPLYRDELFSLTIFAGLPIRGAVEFLDFTADKYDEPPAQGGTTSESGYTISLSERRDSILAGMHKSSQQTSFFLIDPVDKDMASGLSRLPLMGLGLPTMKEGDIICILLGCKAPVVVRPNGSGFKLVSAVYIEPLMKGAAMEDLENGLYDLECFEIH</sequence>
<dbReference type="Proteomes" id="UP000766486">
    <property type="component" value="Unassembled WGS sequence"/>
</dbReference>
<proteinExistence type="predicted"/>
<keyword evidence="3" id="KW-1185">Reference proteome</keyword>
<accession>A0ABY6UGH7</accession>
<dbReference type="PANTHER" id="PTHR24148:SF73">
    <property type="entry name" value="HET DOMAIN PROTEIN (AFU_ORTHOLOGUE AFUA_8G01020)"/>
    <property type="match status" value="1"/>
</dbReference>
<evidence type="ECO:0000259" key="1">
    <source>
        <dbReference type="Pfam" id="PF06985"/>
    </source>
</evidence>
<dbReference type="InterPro" id="IPR010730">
    <property type="entry name" value="HET"/>
</dbReference>
<dbReference type="Pfam" id="PF06985">
    <property type="entry name" value="HET"/>
    <property type="match status" value="1"/>
</dbReference>
<feature type="domain" description="Heterokaryon incompatibility" evidence="1">
    <location>
        <begin position="532"/>
        <end position="678"/>
    </location>
</feature>
<dbReference type="InterPro" id="IPR052895">
    <property type="entry name" value="HetReg/Transcr_Mod"/>
</dbReference>
<name>A0ABY6UGH7_BIOOC</name>